<organism evidence="8 9">
    <name type="scientific">Liberibacter crescens (strain BT-1)</name>
    <dbReference type="NCBI Taxonomy" id="1215343"/>
    <lineage>
        <taxon>Bacteria</taxon>
        <taxon>Pseudomonadati</taxon>
        <taxon>Pseudomonadota</taxon>
        <taxon>Alphaproteobacteria</taxon>
        <taxon>Hyphomicrobiales</taxon>
        <taxon>Rhizobiaceae</taxon>
        <taxon>Liberibacter</taxon>
    </lineage>
</organism>
<evidence type="ECO:0000256" key="4">
    <source>
        <dbReference type="ARBA" id="ARBA00022989"/>
    </source>
</evidence>
<dbReference type="HOGENOM" id="CLU_028808_4_0_5"/>
<evidence type="ECO:0000256" key="7">
    <source>
        <dbReference type="SAM" id="Phobius"/>
    </source>
</evidence>
<evidence type="ECO:0000256" key="1">
    <source>
        <dbReference type="ARBA" id="ARBA00004141"/>
    </source>
</evidence>
<comment type="subcellular location">
    <subcellularLocation>
        <location evidence="6">Cell membrane</location>
        <topology evidence="6">Multi-pass membrane protein</topology>
    </subcellularLocation>
    <subcellularLocation>
        <location evidence="1">Membrane</location>
        <topology evidence="1">Multi-pass membrane protein</topology>
    </subcellularLocation>
</comment>
<dbReference type="GO" id="GO:0071281">
    <property type="term" value="P:cellular response to iron ion"/>
    <property type="evidence" value="ECO:0007669"/>
    <property type="project" value="UniProtKB-ARBA"/>
</dbReference>
<dbReference type="Pfam" id="PF00950">
    <property type="entry name" value="ABC-3"/>
    <property type="match status" value="1"/>
</dbReference>
<accession>L0EWJ9</accession>
<feature type="transmembrane region" description="Helical" evidence="7">
    <location>
        <begin position="57"/>
        <end position="82"/>
    </location>
</feature>
<dbReference type="KEGG" id="lcc:B488_10160"/>
<dbReference type="RefSeq" id="WP_015273433.1">
    <property type="nucleotide sequence ID" value="NC_019907.1"/>
</dbReference>
<dbReference type="PANTHER" id="PTHR30477">
    <property type="entry name" value="ABC-TRANSPORTER METAL-BINDING PROTEIN"/>
    <property type="match status" value="1"/>
</dbReference>
<comment type="similarity">
    <text evidence="2 6">Belongs to the ABC-3 integral membrane protein family.</text>
</comment>
<keyword evidence="5 7" id="KW-0472">Membrane</keyword>
<feature type="transmembrane region" description="Helical" evidence="7">
    <location>
        <begin position="174"/>
        <end position="192"/>
    </location>
</feature>
<dbReference type="STRING" id="1215343.B488_10160"/>
<feature type="transmembrane region" description="Helical" evidence="7">
    <location>
        <begin position="135"/>
        <end position="153"/>
    </location>
</feature>
<evidence type="ECO:0000256" key="6">
    <source>
        <dbReference type="RuleBase" id="RU003943"/>
    </source>
</evidence>
<proteinExistence type="inferred from homology"/>
<name>L0EWJ9_LIBCB</name>
<reference evidence="8 9" key="1">
    <citation type="journal article" date="2012" name="Stand. Genomic Sci.">
        <title>Complete genome sequence of Liberibacter crescens BT-1.</title>
        <authorList>
            <person name="Leonard M.T."/>
            <person name="Fagen J.R."/>
            <person name="Davis-Richardson A.G."/>
            <person name="Davis M.J."/>
            <person name="Triplett E.W."/>
        </authorList>
    </citation>
    <scope>NUCLEOTIDE SEQUENCE [LARGE SCALE GENOMIC DNA]</scope>
    <source>
        <strain evidence="8 9">BT-1</strain>
    </source>
</reference>
<dbReference type="InterPro" id="IPR037294">
    <property type="entry name" value="ABC_BtuC-like"/>
</dbReference>
<evidence type="ECO:0000313" key="9">
    <source>
        <dbReference type="Proteomes" id="UP000010799"/>
    </source>
</evidence>
<dbReference type="SUPFAM" id="SSF81345">
    <property type="entry name" value="ABC transporter involved in vitamin B12 uptake, BtuC"/>
    <property type="match status" value="1"/>
</dbReference>
<dbReference type="InterPro" id="IPR001626">
    <property type="entry name" value="ABC_TroCD"/>
</dbReference>
<feature type="transmembrane region" description="Helical" evidence="7">
    <location>
        <begin position="94"/>
        <end position="115"/>
    </location>
</feature>
<dbReference type="Gene3D" id="1.10.3470.10">
    <property type="entry name" value="ABC transporter involved in vitamin B12 uptake, BtuC"/>
    <property type="match status" value="1"/>
</dbReference>
<dbReference type="Proteomes" id="UP000010799">
    <property type="component" value="Chromosome"/>
</dbReference>
<keyword evidence="3 6" id="KW-0812">Transmembrane</keyword>
<dbReference type="AlphaFoldDB" id="L0EWJ9"/>
<evidence type="ECO:0000313" key="8">
    <source>
        <dbReference type="EMBL" id="AGA65008.1"/>
    </source>
</evidence>
<dbReference type="PANTHER" id="PTHR30477:SF13">
    <property type="entry name" value="IRON TRANSPORT SYSTEM MEMBRANE PROTEIN HI_0360-RELATED"/>
    <property type="match status" value="1"/>
</dbReference>
<evidence type="ECO:0000256" key="5">
    <source>
        <dbReference type="ARBA" id="ARBA00023136"/>
    </source>
</evidence>
<dbReference type="GO" id="GO:0010043">
    <property type="term" value="P:response to zinc ion"/>
    <property type="evidence" value="ECO:0007669"/>
    <property type="project" value="TreeGrafter"/>
</dbReference>
<dbReference type="FunFam" id="1.10.3470.10:FF:000003">
    <property type="entry name" value="Iron ABC transporter permease SitD"/>
    <property type="match status" value="1"/>
</dbReference>
<sequence length="264" mass="28798">MIDILLEPFSYKYMNNAIWISTLVGYICAFLSAYLTLKGWSLIGDALSHSIIPGVVVANMVGLPFSICAFISGGLASGAMVLIKKKTHLQEDAVIGIIFTSFFSMGLFILSLYPSSINIHTILFGNVLAITKPDTLQVLIISAVTLAVLILKWRDFMILFFDENHAQSIGMNTNYLKILFFTLLSASTIAAFQTVGAFLVIAMVVTPGATAYLLTKSFGKLIIISSIIGAVTSFSGAYISYFLNCATGGIIVVMQTIFFFWRFL</sequence>
<evidence type="ECO:0000256" key="2">
    <source>
        <dbReference type="ARBA" id="ARBA00008034"/>
    </source>
</evidence>
<dbReference type="GO" id="GO:0043190">
    <property type="term" value="C:ATP-binding cassette (ABC) transporter complex"/>
    <property type="evidence" value="ECO:0007669"/>
    <property type="project" value="InterPro"/>
</dbReference>
<dbReference type="eggNOG" id="COG1108">
    <property type="taxonomic scope" value="Bacteria"/>
</dbReference>
<feature type="transmembrane region" description="Helical" evidence="7">
    <location>
        <begin position="221"/>
        <end position="240"/>
    </location>
</feature>
<keyword evidence="4 7" id="KW-1133">Transmembrane helix</keyword>
<dbReference type="GO" id="GO:0055085">
    <property type="term" value="P:transmembrane transport"/>
    <property type="evidence" value="ECO:0007669"/>
    <property type="project" value="InterPro"/>
</dbReference>
<dbReference type="CDD" id="cd06550">
    <property type="entry name" value="TM_ABC_iron-siderophores_like"/>
    <property type="match status" value="1"/>
</dbReference>
<keyword evidence="9" id="KW-1185">Reference proteome</keyword>
<feature type="transmembrane region" description="Helical" evidence="7">
    <location>
        <begin position="17"/>
        <end position="37"/>
    </location>
</feature>
<keyword evidence="6" id="KW-0813">Transport</keyword>
<protein>
    <submittedName>
        <fullName evidence="8">Manganese ABC transporter, inner membrane permease protein SitC</fullName>
    </submittedName>
</protein>
<evidence type="ECO:0000256" key="3">
    <source>
        <dbReference type="ARBA" id="ARBA00022692"/>
    </source>
</evidence>
<dbReference type="PATRIC" id="fig|1215343.11.peg.1044"/>
<dbReference type="EMBL" id="CP003789">
    <property type="protein sequence ID" value="AGA65008.1"/>
    <property type="molecule type" value="Genomic_DNA"/>
</dbReference>
<feature type="transmembrane region" description="Helical" evidence="7">
    <location>
        <begin position="246"/>
        <end position="263"/>
    </location>
</feature>
<gene>
    <name evidence="8" type="ordered locus">B488_10160</name>
</gene>